<dbReference type="PANTHER" id="PTHR30201:SF2">
    <property type="entry name" value="2-(5''-TRIPHOSPHORIBOSYL)-3'-DEPHOSPHOCOENZYME-A SYNTHASE"/>
    <property type="match status" value="1"/>
</dbReference>
<dbReference type="eggNOG" id="COG1767">
    <property type="taxonomic scope" value="Bacteria"/>
</dbReference>
<evidence type="ECO:0000256" key="4">
    <source>
        <dbReference type="ARBA" id="ARBA00022840"/>
    </source>
</evidence>
<proteinExistence type="inferred from homology"/>
<comment type="catalytic activity">
    <reaction evidence="1 5">
        <text>3'-dephospho-CoA + ATP = 2'-(5''-triphospho-alpha-D-ribosyl)-3'-dephospho-CoA + adenine</text>
        <dbReference type="Rhea" id="RHEA:15117"/>
        <dbReference type="ChEBI" id="CHEBI:16708"/>
        <dbReference type="ChEBI" id="CHEBI:30616"/>
        <dbReference type="ChEBI" id="CHEBI:57328"/>
        <dbReference type="ChEBI" id="CHEBI:61378"/>
        <dbReference type="EC" id="2.4.2.52"/>
    </reaction>
</comment>
<dbReference type="GO" id="GO:0051191">
    <property type="term" value="P:prosthetic group biosynthetic process"/>
    <property type="evidence" value="ECO:0007669"/>
    <property type="project" value="TreeGrafter"/>
</dbReference>
<dbReference type="EC" id="2.4.2.52" evidence="5"/>
<protein>
    <recommendedName>
        <fullName evidence="5">Probable 2-(5''-triphosphoribosyl)-3'-dephosphocoenzyme-A synthase</fullName>
        <shortName evidence="5">2-(5''-triphosphoribosyl)-3'-dephospho-CoA synthase</shortName>
        <ecNumber evidence="5">2.4.2.52</ecNumber>
    </recommendedName>
</protein>
<dbReference type="AlphaFoldDB" id="I0R4B1"/>
<comment type="caution">
    <text evidence="6">The sequence shown here is derived from an EMBL/GenBank/DDBJ whole genome shotgun (WGS) entry which is preliminary data.</text>
</comment>
<evidence type="ECO:0000313" key="6">
    <source>
        <dbReference type="EMBL" id="EIC94519.1"/>
    </source>
</evidence>
<organism evidence="6 7">
    <name type="scientific">Lachnoanaerobaculum saburreum F0468</name>
    <dbReference type="NCBI Taxonomy" id="1095750"/>
    <lineage>
        <taxon>Bacteria</taxon>
        <taxon>Bacillati</taxon>
        <taxon>Bacillota</taxon>
        <taxon>Clostridia</taxon>
        <taxon>Lachnospirales</taxon>
        <taxon>Lachnospiraceae</taxon>
        <taxon>Lachnoanaerobaculum</taxon>
    </lineage>
</organism>
<dbReference type="EMBL" id="AJGH01000133">
    <property type="protein sequence ID" value="EIC94519.1"/>
    <property type="molecule type" value="Genomic_DNA"/>
</dbReference>
<keyword evidence="2 5" id="KW-0808">Transferase</keyword>
<comment type="similarity">
    <text evidence="5">Belongs to the CitG/MdcB family.</text>
</comment>
<evidence type="ECO:0000256" key="5">
    <source>
        <dbReference type="HAMAP-Rule" id="MF_00397"/>
    </source>
</evidence>
<dbReference type="HAMAP" id="MF_00397">
    <property type="entry name" value="CitG"/>
    <property type="match status" value="1"/>
</dbReference>
<dbReference type="Proteomes" id="UP000005039">
    <property type="component" value="Unassembled WGS sequence"/>
</dbReference>
<evidence type="ECO:0000256" key="1">
    <source>
        <dbReference type="ARBA" id="ARBA00001210"/>
    </source>
</evidence>
<dbReference type="InterPro" id="IPR002736">
    <property type="entry name" value="CitG"/>
</dbReference>
<sequence length="327" mass="36495">MILNENTITYEAEAVAVKIGKCAFKAMLEEVYTTPKPGLVDLYSNGAHTDMNTFTFEKSARALYPYFVQMALQGYLYKCTPEMLFRMIRKTGTNAEKAMYNATGGVNTHKGLIFTLGIFCAAAGRCICEYGYISKSHLSQIQLEMTVNILTKELDTSKRKLPQSNGEKNRYIYGTYGIRGEAILGYPGIWRIAIPVLNEGIRLRKNWNMVKLQTLMTLMSKLEDSNIIARTNLKVLDEVQKEASKFLIQGGAYSPKAITKLIEMDFKFVQKNISAGGCADLLAAAVFIEELLNMNGKEKIYVVGRKALSWQGIGAVKEFFEKNGSGV</sequence>
<gene>
    <name evidence="5 6" type="primary">citG</name>
    <name evidence="6" type="ORF">HMPREF9970_0846</name>
</gene>
<dbReference type="PANTHER" id="PTHR30201">
    <property type="entry name" value="TRIPHOSPHORIBOSYL-DEPHOSPHO-COA SYNTHASE"/>
    <property type="match status" value="1"/>
</dbReference>
<accession>I0R4B1</accession>
<evidence type="ECO:0000256" key="2">
    <source>
        <dbReference type="ARBA" id="ARBA00022679"/>
    </source>
</evidence>
<dbReference type="OrthoDB" id="114886at2"/>
<reference evidence="6 7" key="1">
    <citation type="submission" date="2012-03" db="EMBL/GenBank/DDBJ databases">
        <authorList>
            <person name="Durkin A.S."/>
            <person name="McCorrison J."/>
            <person name="Torralba M."/>
            <person name="Gillis M."/>
            <person name="Methe B."/>
            <person name="Sutton G."/>
            <person name="Nelson K.E."/>
        </authorList>
    </citation>
    <scope>NUCLEOTIDE SEQUENCE [LARGE SCALE GENOMIC DNA]</scope>
    <source>
        <strain evidence="6 7">F0468</strain>
    </source>
</reference>
<dbReference type="RefSeq" id="WP_008755109.1">
    <property type="nucleotide sequence ID" value="NZ_AJGH01000133.1"/>
</dbReference>
<dbReference type="Gene3D" id="1.10.4200.10">
    <property type="entry name" value="Triphosphoribosyl-dephospho-CoA protein"/>
    <property type="match status" value="1"/>
</dbReference>
<dbReference type="Pfam" id="PF01874">
    <property type="entry name" value="CitG"/>
    <property type="match status" value="1"/>
</dbReference>
<name>I0R4B1_9FIRM</name>
<dbReference type="GO" id="GO:0046917">
    <property type="term" value="F:triphosphoribosyl-dephospho-CoA synthase activity"/>
    <property type="evidence" value="ECO:0007669"/>
    <property type="project" value="UniProtKB-UniRule"/>
</dbReference>
<keyword evidence="3 5" id="KW-0547">Nucleotide-binding</keyword>
<keyword evidence="7" id="KW-1185">Reference proteome</keyword>
<dbReference type="GO" id="GO:0005524">
    <property type="term" value="F:ATP binding"/>
    <property type="evidence" value="ECO:0007669"/>
    <property type="project" value="UniProtKB-KW"/>
</dbReference>
<keyword evidence="4 5" id="KW-0067">ATP-binding</keyword>
<dbReference type="InterPro" id="IPR017551">
    <property type="entry name" value="TriPribosyl-deP-CoA_syn_CitG"/>
</dbReference>
<dbReference type="NCBIfam" id="TIGR03125">
    <property type="entry name" value="citrate_citG"/>
    <property type="match status" value="1"/>
</dbReference>
<dbReference type="PATRIC" id="fig|1095750.3.peg.2645"/>
<evidence type="ECO:0000313" key="7">
    <source>
        <dbReference type="Proteomes" id="UP000005039"/>
    </source>
</evidence>
<evidence type="ECO:0000256" key="3">
    <source>
        <dbReference type="ARBA" id="ARBA00022741"/>
    </source>
</evidence>